<reference evidence="1 2" key="1">
    <citation type="submission" date="2019-08" db="EMBL/GenBank/DDBJ databases">
        <title>Tsukamurella conjunctivitidis sp. nov., Tsukamurella assacharolytica sp. nov. and Tsukamurella sputae sp. nov. isolated from patients with conjunctivitis, bacteraemia (lymphoma) and respiratory infection (sputum) in Hong Kong.</title>
        <authorList>
            <person name="Fok K.M.N."/>
            <person name="Fong J.Y.H."/>
        </authorList>
    </citation>
    <scope>NUCLEOTIDE SEQUENCE [LARGE SCALE GENOMIC DNA]</scope>
    <source>
        <strain evidence="1 2">HKU70</strain>
    </source>
</reference>
<sequence length="82" mass="9234">MGLVLDIVRIELTTRTAGSDDHVALPGMPLWVVDWTRRDRLGRERSWSAPHVTEAGARRMVANLLAERVPELPVEAVFTDRT</sequence>
<dbReference type="RefSeq" id="WP_146433235.1">
    <property type="nucleotide sequence ID" value="NZ_VIGV01000002.1"/>
</dbReference>
<evidence type="ECO:0000313" key="2">
    <source>
        <dbReference type="Proteomes" id="UP000319792"/>
    </source>
</evidence>
<dbReference type="OrthoDB" id="4637650at2"/>
<evidence type="ECO:0000313" key="1">
    <source>
        <dbReference type="EMBL" id="TWS25335.1"/>
    </source>
</evidence>
<dbReference type="Proteomes" id="UP000319792">
    <property type="component" value="Unassembled WGS sequence"/>
</dbReference>
<proteinExistence type="predicted"/>
<comment type="caution">
    <text evidence="1">The sequence shown here is derived from an EMBL/GenBank/DDBJ whole genome shotgun (WGS) entry which is preliminary data.</text>
</comment>
<organism evidence="1 2">
    <name type="scientific">Tsukamurella sputi</name>
    <dbReference type="NCBI Taxonomy" id="2591848"/>
    <lineage>
        <taxon>Bacteria</taxon>
        <taxon>Bacillati</taxon>
        <taxon>Actinomycetota</taxon>
        <taxon>Actinomycetes</taxon>
        <taxon>Mycobacteriales</taxon>
        <taxon>Tsukamurellaceae</taxon>
        <taxon>Tsukamurella</taxon>
    </lineage>
</organism>
<gene>
    <name evidence="1" type="ORF">FK268_09070</name>
</gene>
<protein>
    <submittedName>
        <fullName evidence="1">Uncharacterized protein</fullName>
    </submittedName>
</protein>
<name>A0A5C5RTF2_9ACTN</name>
<keyword evidence="2" id="KW-1185">Reference proteome</keyword>
<accession>A0A5C5RTF2</accession>
<dbReference type="AlphaFoldDB" id="A0A5C5RTF2"/>
<dbReference type="EMBL" id="VIGV01000002">
    <property type="protein sequence ID" value="TWS25335.1"/>
    <property type="molecule type" value="Genomic_DNA"/>
</dbReference>